<dbReference type="Gene3D" id="3.40.50.150">
    <property type="entry name" value="Vaccinia Virus protein VP39"/>
    <property type="match status" value="2"/>
</dbReference>
<dbReference type="GeneID" id="107272173"/>
<proteinExistence type="inferred from homology"/>
<dbReference type="SUPFAM" id="SSF53335">
    <property type="entry name" value="S-adenosyl-L-methionine-dependent methyltransferases"/>
    <property type="match status" value="2"/>
</dbReference>
<dbReference type="GO" id="GO:0032259">
    <property type="term" value="P:methylation"/>
    <property type="evidence" value="ECO:0007669"/>
    <property type="project" value="UniProtKB-KW"/>
</dbReference>
<dbReference type="Proteomes" id="UP000694920">
    <property type="component" value="Unplaced"/>
</dbReference>
<evidence type="ECO:0000259" key="5">
    <source>
        <dbReference type="Pfam" id="PF13847"/>
    </source>
</evidence>
<dbReference type="InterPro" id="IPR025714">
    <property type="entry name" value="Methyltranfer_dom"/>
</dbReference>
<dbReference type="FunFam" id="3.40.50.150:FF:000110">
    <property type="entry name" value="methyltransferase-like protein 13 isoform X1"/>
    <property type="match status" value="1"/>
</dbReference>
<evidence type="ECO:0000256" key="3">
    <source>
        <dbReference type="ARBA" id="ARBA00022679"/>
    </source>
</evidence>
<dbReference type="PANTHER" id="PTHR12176:SF78">
    <property type="entry name" value="EEF1A LYSINE AND N-TERMINAL METHYLTRANSFERASE"/>
    <property type="match status" value="1"/>
</dbReference>
<comment type="similarity">
    <text evidence="1">Belongs to the methyltransferase superfamily.</text>
</comment>
<dbReference type="AlphaFoldDB" id="A0AAJ7C8R6"/>
<dbReference type="GO" id="GO:0008168">
    <property type="term" value="F:methyltransferase activity"/>
    <property type="evidence" value="ECO:0007669"/>
    <property type="project" value="UniProtKB-KW"/>
</dbReference>
<name>A0AAJ7C8R6_CEPCN</name>
<evidence type="ECO:0000256" key="1">
    <source>
        <dbReference type="ARBA" id="ARBA00008361"/>
    </source>
</evidence>
<dbReference type="PANTHER" id="PTHR12176">
    <property type="entry name" value="SAM-DEPENDENT METHYLTRANSFERASE SUPERFAMILY PROTEIN"/>
    <property type="match status" value="1"/>
</dbReference>
<evidence type="ECO:0000313" key="7">
    <source>
        <dbReference type="RefSeq" id="XP_015604537.1"/>
    </source>
</evidence>
<dbReference type="CDD" id="cd02440">
    <property type="entry name" value="AdoMet_MTases"/>
    <property type="match status" value="2"/>
</dbReference>
<evidence type="ECO:0000256" key="4">
    <source>
        <dbReference type="ARBA" id="ARBA00023268"/>
    </source>
</evidence>
<gene>
    <name evidence="7" type="primary">LOC107272173</name>
</gene>
<protein>
    <submittedName>
        <fullName evidence="7">Methyltransferase-like protein 13</fullName>
    </submittedName>
</protein>
<keyword evidence="6" id="KW-1185">Reference proteome</keyword>
<accession>A0AAJ7C8R6</accession>
<keyword evidence="3" id="KW-0808">Transferase</keyword>
<dbReference type="Pfam" id="PF13847">
    <property type="entry name" value="Methyltransf_31"/>
    <property type="match status" value="1"/>
</dbReference>
<dbReference type="Pfam" id="PF01564">
    <property type="entry name" value="Spermine_synth"/>
    <property type="match status" value="1"/>
</dbReference>
<evidence type="ECO:0000313" key="6">
    <source>
        <dbReference type="Proteomes" id="UP000694920"/>
    </source>
</evidence>
<organism evidence="6 7">
    <name type="scientific">Cephus cinctus</name>
    <name type="common">Wheat stem sawfly</name>
    <dbReference type="NCBI Taxonomy" id="211228"/>
    <lineage>
        <taxon>Eukaryota</taxon>
        <taxon>Metazoa</taxon>
        <taxon>Ecdysozoa</taxon>
        <taxon>Arthropoda</taxon>
        <taxon>Hexapoda</taxon>
        <taxon>Insecta</taxon>
        <taxon>Pterygota</taxon>
        <taxon>Neoptera</taxon>
        <taxon>Endopterygota</taxon>
        <taxon>Hymenoptera</taxon>
        <taxon>Cephoidea</taxon>
        <taxon>Cephidae</taxon>
        <taxon>Cephus</taxon>
    </lineage>
</organism>
<sequence length="668" mass="75454">MNLLPQSHEEFSHADYWDSFFKKRGKKSFDWYGEYPELSGHMHKYVKLKDDILVVGCGNSTLSMVLYDVGYRNITNIDISQVVIKQMLDMNRTRRPDLIYERMDATEMTYADDKFSVVLDKGTLDALMSDSSEDTISTIDKYFSEITRVLRNGGRYICISLLQEHILKKLVSYFPSAGFMFRVSRCHEAEIQARENDTSSLPVFIVIATKFTKLPQPVLELTLVDGPPERVSSIEHIISAVTAAQHSAFICSALHKGSVADAGEVSLDLYRLGDKNPRYTIHVLDQLLNRSNKSYAAFIVPQERESDWVFSTKQGRQQLLKTAQLDRLATVVLRKEHTFGTWDEIKEEIEESIRNLAPAGLCAKNKIPYLSLDMNDSKRTVCYKGSSNISGPFVVEEFEGDGGHLYRRLVFLNNQFITQSEARLKLSKSRRGKVKKVIDPGFLACEHHVYMSVGVNAVIDLEESNHIAIIGLGGGGLCTFLHQCFPKLFITAVDIDEAMLSVAVEYFGLIQDDRMKVKIMDGIQFLHNSADQDKQFDAILFDVDSKDTTLGMSCPPKEFLEFSVLNTVIKSLSDKGLFILNLVSRNKTLRLEVMNNLKSIFKSITVHTLQNDINEIIMCSMNQSGGKEWKNRIKLAAKSLNTQATVRKLRTENVINVASLLEGLSIEV</sequence>
<keyword evidence="4" id="KW-0511">Multifunctional enzyme</keyword>
<dbReference type="InterPro" id="IPR051419">
    <property type="entry name" value="Lys/N-term_MeTrsfase_sf"/>
</dbReference>
<keyword evidence="2" id="KW-0489">Methyltransferase</keyword>
<dbReference type="KEGG" id="ccin:107272173"/>
<reference evidence="7" key="1">
    <citation type="submission" date="2025-08" db="UniProtKB">
        <authorList>
            <consortium name="RefSeq"/>
        </authorList>
    </citation>
    <scope>IDENTIFICATION</scope>
</reference>
<dbReference type="RefSeq" id="XP_015604537.1">
    <property type="nucleotide sequence ID" value="XM_015749051.2"/>
</dbReference>
<evidence type="ECO:0000256" key="2">
    <source>
        <dbReference type="ARBA" id="ARBA00022603"/>
    </source>
</evidence>
<feature type="domain" description="Methyltransferase" evidence="5">
    <location>
        <begin position="52"/>
        <end position="162"/>
    </location>
</feature>
<dbReference type="InterPro" id="IPR029063">
    <property type="entry name" value="SAM-dependent_MTases_sf"/>
</dbReference>